<accession>A0AA97D9C5</accession>
<dbReference type="PANTHER" id="PTHR30508:SF1">
    <property type="entry name" value="UPF0051 PROTEIN ABCI8, CHLOROPLASTIC-RELATED"/>
    <property type="match status" value="1"/>
</dbReference>
<reference evidence="3 4" key="2">
    <citation type="submission" date="2024-06" db="EMBL/GenBank/DDBJ databases">
        <title>Caproicibacterium argilliputei sp. nov, a novel caproic acid producing anaerobic bacterium isolated from pit mud.</title>
        <authorList>
            <person name="Xia S."/>
        </authorList>
    </citation>
    <scope>NUCLEOTIDE SEQUENCE [LARGE SCALE GENOMIC DNA]</scope>
    <source>
        <strain evidence="3 4">ZCY20-5</strain>
    </source>
</reference>
<protein>
    <submittedName>
        <fullName evidence="3">SufD family Fe-S cluster assembly protein</fullName>
    </submittedName>
</protein>
<reference evidence="4" key="3">
    <citation type="submission" date="2024-06" db="EMBL/GenBank/DDBJ databases">
        <authorList>
            <person name="Zeng C."/>
        </authorList>
    </citation>
    <scope>NUCLEOTIDE SEQUENCE [LARGE SCALE GENOMIC DNA]</scope>
    <source>
        <strain evidence="4">ZCY20-5</strain>
    </source>
</reference>
<dbReference type="KEGG" id="carl:PXC00_01870"/>
<dbReference type="PANTHER" id="PTHR30508">
    <property type="entry name" value="FES CLUSTER ASSEMBLY PROTEIN SUF"/>
    <property type="match status" value="1"/>
</dbReference>
<gene>
    <name evidence="3" type="ORF">PXC00_01870</name>
</gene>
<dbReference type="EMBL" id="CP135996">
    <property type="protein sequence ID" value="WOC32644.1"/>
    <property type="molecule type" value="Genomic_DNA"/>
</dbReference>
<sequence length="345" mass="37740">MEQQLKNINTLPALTWNHLGVNRSVFLAQRPQAKTAAPQISAAFQQVETGMGREAEDFAVQNCTVSHSIEAEENTEYTDTTSMRYALTGETPVVDVTLIHAHAGSRVTVLQSYTAGDDTACFHGGLTKIIADAGAKVRLVQVQLLNGGSRSFNDVGVQLAENAQVEVVQAELGAARAFAGCLALLEGYRSRFDADTIYFGDEARKLDLNYVARHTGKKTVSEMHAAGALLGKSDKIYRGTIDFIRGASRSEGHEAEETLLFSPQARNRTVPLILCSEEDVQGQHAATIGKINAQRLFYLQSRGLTEPQAKQLMIEAQFAPVIEKVPDEALQQEMKAYLGRRMQLD</sequence>
<organism evidence="3 4">
    <name type="scientific">Caproicibacterium argilliputei</name>
    <dbReference type="NCBI Taxonomy" id="3030016"/>
    <lineage>
        <taxon>Bacteria</taxon>
        <taxon>Bacillati</taxon>
        <taxon>Bacillota</taxon>
        <taxon>Clostridia</taxon>
        <taxon>Eubacteriales</taxon>
        <taxon>Oscillospiraceae</taxon>
        <taxon>Caproicibacterium</taxon>
    </lineage>
</organism>
<dbReference type="GO" id="GO:0016226">
    <property type="term" value="P:iron-sulfur cluster assembly"/>
    <property type="evidence" value="ECO:0007669"/>
    <property type="project" value="InterPro"/>
</dbReference>
<feature type="domain" description="SUF system FeS cluster assembly SufBD core" evidence="2">
    <location>
        <begin position="92"/>
        <end position="316"/>
    </location>
</feature>
<dbReference type="InterPro" id="IPR055346">
    <property type="entry name" value="Fe-S_cluster_assembly_SufBD"/>
</dbReference>
<evidence type="ECO:0000259" key="2">
    <source>
        <dbReference type="Pfam" id="PF01458"/>
    </source>
</evidence>
<name>A0AA97D9C5_9FIRM</name>
<keyword evidence="4" id="KW-1185">Reference proteome</keyword>
<proteinExistence type="inferred from homology"/>
<dbReference type="AlphaFoldDB" id="A0AA97D9C5"/>
<evidence type="ECO:0000313" key="3">
    <source>
        <dbReference type="EMBL" id="WOC32644.1"/>
    </source>
</evidence>
<reference evidence="4" key="1">
    <citation type="submission" date="2024-06" db="EMBL/GenBank/DDBJ databases">
        <title>Caproicibacterium argilliputei sp. nov, a novel caproic acid producing anaerobic bacterium isolated from pit mud.</title>
        <authorList>
            <person name="Zeng C."/>
        </authorList>
    </citation>
    <scope>NUCLEOTIDE SEQUENCE [LARGE SCALE GENOMIC DNA]</scope>
    <source>
        <strain evidence="4">ZCY20-5</strain>
    </source>
</reference>
<evidence type="ECO:0000256" key="1">
    <source>
        <dbReference type="ARBA" id="ARBA00043967"/>
    </source>
</evidence>
<comment type="similarity">
    <text evidence="1">Belongs to the iron-sulfur cluster assembly SufBD family.</text>
</comment>
<dbReference type="InterPro" id="IPR037284">
    <property type="entry name" value="SUF_FeS_clus_asmbl_SufBD_sf"/>
</dbReference>
<dbReference type="Proteomes" id="UP001300604">
    <property type="component" value="Chromosome"/>
</dbReference>
<dbReference type="Pfam" id="PF01458">
    <property type="entry name" value="SUFBD_core"/>
    <property type="match status" value="1"/>
</dbReference>
<dbReference type="SUPFAM" id="SSF101960">
    <property type="entry name" value="Stabilizer of iron transporter SufD"/>
    <property type="match status" value="1"/>
</dbReference>
<evidence type="ECO:0000313" key="4">
    <source>
        <dbReference type="Proteomes" id="UP001300604"/>
    </source>
</evidence>
<dbReference type="RefSeq" id="WP_275844497.1">
    <property type="nucleotide sequence ID" value="NZ_CP135996.1"/>
</dbReference>
<dbReference type="InterPro" id="IPR000825">
    <property type="entry name" value="SUF_FeS_clus_asmbl_SufBD_core"/>
</dbReference>